<dbReference type="EMBL" id="SSWX01000015">
    <property type="protein sequence ID" value="THJ32386.1"/>
    <property type="molecule type" value="Genomic_DNA"/>
</dbReference>
<comment type="caution">
    <text evidence="2">The sequence shown here is derived from an EMBL/GenBank/DDBJ whole genome shotgun (WGS) entry which is preliminary data.</text>
</comment>
<organism evidence="2 3">
    <name type="scientific">Lampropedia aestuarii</name>
    <dbReference type="NCBI Taxonomy" id="2562762"/>
    <lineage>
        <taxon>Bacteria</taxon>
        <taxon>Pseudomonadati</taxon>
        <taxon>Pseudomonadota</taxon>
        <taxon>Betaproteobacteria</taxon>
        <taxon>Burkholderiales</taxon>
        <taxon>Comamonadaceae</taxon>
        <taxon>Lampropedia</taxon>
    </lineage>
</organism>
<reference evidence="2 3" key="1">
    <citation type="submission" date="2019-04" db="EMBL/GenBank/DDBJ databases">
        <title>Lampropedia sp YIM MLB12 draf genome.</title>
        <authorList>
            <person name="Wang Y.-X."/>
        </authorList>
    </citation>
    <scope>NUCLEOTIDE SEQUENCE [LARGE SCALE GENOMIC DNA]</scope>
    <source>
        <strain evidence="2 3">YIM MLB12</strain>
    </source>
</reference>
<dbReference type="Proteomes" id="UP000306236">
    <property type="component" value="Unassembled WGS sequence"/>
</dbReference>
<evidence type="ECO:0008006" key="4">
    <source>
        <dbReference type="Google" id="ProtNLM"/>
    </source>
</evidence>
<feature type="region of interest" description="Disordered" evidence="1">
    <location>
        <begin position="21"/>
        <end position="42"/>
    </location>
</feature>
<gene>
    <name evidence="2" type="ORF">E8K88_11835</name>
</gene>
<name>A0A4S5BRN8_9BURK</name>
<evidence type="ECO:0000313" key="3">
    <source>
        <dbReference type="Proteomes" id="UP000306236"/>
    </source>
</evidence>
<dbReference type="RefSeq" id="WP_136406884.1">
    <property type="nucleotide sequence ID" value="NZ_SSWX01000015.1"/>
</dbReference>
<accession>A0A4S5BRN8</accession>
<protein>
    <recommendedName>
        <fullName evidence="4">Lipoprotein</fullName>
    </recommendedName>
</protein>
<evidence type="ECO:0000313" key="2">
    <source>
        <dbReference type="EMBL" id="THJ32386.1"/>
    </source>
</evidence>
<keyword evidence="3" id="KW-1185">Reference proteome</keyword>
<dbReference type="AlphaFoldDB" id="A0A4S5BRN8"/>
<evidence type="ECO:0000256" key="1">
    <source>
        <dbReference type="SAM" id="MobiDB-lite"/>
    </source>
</evidence>
<dbReference type="PROSITE" id="PS51257">
    <property type="entry name" value="PROKAR_LIPOPROTEIN"/>
    <property type="match status" value="1"/>
</dbReference>
<sequence>MKLGYALTFATVALLAGCGGGGDESAPAPAPEPELPRPSYDVDRTKTQWTSFSFTSALDGKKTTVLTASNSGDIEFKISCSEGRRSYYLTTDFITGSGKVAYRIGNNEIRNETWREASGYKLLVPSYANPNIYRQLYQNWNVVFEAHRYGGGMRTSTLRADGFPAMVDQTREVCGWSAEEFPVNNGAPTALPDEAPSFAVTPSYFENSIYQFGYEAWRQYKDDGKAVLLVRVGEDLNLCGTRSVISSKSFYVTQNGKEVTATPGFDLLLSCKTRTPFTLALQGDFDPSQPLILKTYPSPYSSTLNPGQPMSQVQL</sequence>
<proteinExistence type="predicted"/>